<dbReference type="Proteomes" id="UP000585665">
    <property type="component" value="Unassembled WGS sequence"/>
</dbReference>
<evidence type="ECO:0000259" key="3">
    <source>
        <dbReference type="Pfam" id="PF03807"/>
    </source>
</evidence>
<evidence type="ECO:0000313" key="5">
    <source>
        <dbReference type="Proteomes" id="UP000585665"/>
    </source>
</evidence>
<evidence type="ECO:0000256" key="1">
    <source>
        <dbReference type="ARBA" id="ARBA00023002"/>
    </source>
</evidence>
<protein>
    <submittedName>
        <fullName evidence="4">NAD(P)-binding domain-containing protein</fullName>
    </submittedName>
</protein>
<gene>
    <name evidence="4" type="ORF">HUK82_01050</name>
</gene>
<evidence type="ECO:0000313" key="4">
    <source>
        <dbReference type="EMBL" id="NVN39154.1"/>
    </source>
</evidence>
<feature type="domain" description="Pyrroline-5-carboxylate reductase catalytic N-terminal" evidence="3">
    <location>
        <begin position="32"/>
        <end position="122"/>
    </location>
</feature>
<accession>A0A850P5Q1</accession>
<dbReference type="Pfam" id="PF03807">
    <property type="entry name" value="F420_oxidored"/>
    <property type="match status" value="1"/>
</dbReference>
<dbReference type="InterPro" id="IPR036291">
    <property type="entry name" value="NAD(P)-bd_dom_sf"/>
</dbReference>
<keyword evidence="2" id="KW-0732">Signal</keyword>
<name>A0A850P5Q1_9PROT</name>
<comment type="caution">
    <text evidence="4">The sequence shown here is derived from an EMBL/GenBank/DDBJ whole genome shotgun (WGS) entry which is preliminary data.</text>
</comment>
<sequence>MQRRSFVTASIATMGLSLTRHGLAAPVAAPAIGSLGAGQVGSTLGELWIRSGLHVMFSASTLSQPRALAASLGPLASAGTPEQAVAFADVILLAVPYGAIPHLAPRLAAAMAGKILLDATNPYGGRDGAVAALAERDGAGPTTQRYFPGARVVRGFNALSMSILRREAFRPSPRLAVPLAGDDVDAVATVETLVRRAGFDPVVTGGLDTAIRFQPGHPGFERQDDAAGLRAALSGRD</sequence>
<reference evidence="4 5" key="1">
    <citation type="submission" date="2020-06" db="EMBL/GenBank/DDBJ databases">
        <title>Description of novel acetic acid bacteria.</title>
        <authorList>
            <person name="Sombolestani A."/>
        </authorList>
    </citation>
    <scope>NUCLEOTIDE SEQUENCE [LARGE SCALE GENOMIC DNA]</scope>
    <source>
        <strain evidence="4 5">LMG 27010</strain>
    </source>
</reference>
<proteinExistence type="predicted"/>
<dbReference type="InterPro" id="IPR051267">
    <property type="entry name" value="STEAP_metalloreductase"/>
</dbReference>
<dbReference type="SUPFAM" id="SSF51735">
    <property type="entry name" value="NAD(P)-binding Rossmann-fold domains"/>
    <property type="match status" value="1"/>
</dbReference>
<feature type="signal peptide" evidence="2">
    <location>
        <begin position="1"/>
        <end position="24"/>
    </location>
</feature>
<feature type="chain" id="PRO_5032830527" evidence="2">
    <location>
        <begin position="25"/>
        <end position="237"/>
    </location>
</feature>
<dbReference type="EMBL" id="JABXXR010000003">
    <property type="protein sequence ID" value="NVN39154.1"/>
    <property type="molecule type" value="Genomic_DNA"/>
</dbReference>
<dbReference type="Gene3D" id="3.40.50.720">
    <property type="entry name" value="NAD(P)-binding Rossmann-like Domain"/>
    <property type="match status" value="1"/>
</dbReference>
<organism evidence="4 5">
    <name type="scientific">Ameyamaea chiangmaiensis</name>
    <dbReference type="NCBI Taxonomy" id="442969"/>
    <lineage>
        <taxon>Bacteria</taxon>
        <taxon>Pseudomonadati</taxon>
        <taxon>Pseudomonadota</taxon>
        <taxon>Alphaproteobacteria</taxon>
        <taxon>Acetobacterales</taxon>
        <taxon>Acetobacteraceae</taxon>
        <taxon>Ameyamaea</taxon>
    </lineage>
</organism>
<evidence type="ECO:0000256" key="2">
    <source>
        <dbReference type="SAM" id="SignalP"/>
    </source>
</evidence>
<dbReference type="InterPro" id="IPR028939">
    <property type="entry name" value="P5C_Rdtase_cat_N"/>
</dbReference>
<keyword evidence="1" id="KW-0560">Oxidoreductase</keyword>
<dbReference type="PANTHER" id="PTHR14239">
    <property type="entry name" value="DUDULIN-RELATED"/>
    <property type="match status" value="1"/>
</dbReference>
<dbReference type="GO" id="GO:0016491">
    <property type="term" value="F:oxidoreductase activity"/>
    <property type="evidence" value="ECO:0007669"/>
    <property type="project" value="UniProtKB-KW"/>
</dbReference>
<keyword evidence="5" id="KW-1185">Reference proteome</keyword>
<dbReference type="PANTHER" id="PTHR14239:SF10">
    <property type="entry name" value="REDUCTASE"/>
    <property type="match status" value="1"/>
</dbReference>
<dbReference type="AlphaFoldDB" id="A0A850P5Q1"/>